<keyword evidence="2" id="KW-1185">Reference proteome</keyword>
<dbReference type="EMBL" id="MNCJ02000332">
    <property type="protein sequence ID" value="KAF5757229.1"/>
    <property type="molecule type" value="Genomic_DNA"/>
</dbReference>
<gene>
    <name evidence="1" type="ORF">HanXRQr2_Chr17g0824091</name>
</gene>
<organism evidence="1 2">
    <name type="scientific">Helianthus annuus</name>
    <name type="common">Common sunflower</name>
    <dbReference type="NCBI Taxonomy" id="4232"/>
    <lineage>
        <taxon>Eukaryota</taxon>
        <taxon>Viridiplantae</taxon>
        <taxon>Streptophyta</taxon>
        <taxon>Embryophyta</taxon>
        <taxon>Tracheophyta</taxon>
        <taxon>Spermatophyta</taxon>
        <taxon>Magnoliopsida</taxon>
        <taxon>eudicotyledons</taxon>
        <taxon>Gunneridae</taxon>
        <taxon>Pentapetalae</taxon>
        <taxon>asterids</taxon>
        <taxon>campanulids</taxon>
        <taxon>Asterales</taxon>
        <taxon>Asteraceae</taxon>
        <taxon>Asteroideae</taxon>
        <taxon>Heliantheae alliance</taxon>
        <taxon>Heliantheae</taxon>
        <taxon>Helianthus</taxon>
    </lineage>
</organism>
<evidence type="ECO:0000313" key="2">
    <source>
        <dbReference type="Proteomes" id="UP000215914"/>
    </source>
</evidence>
<dbReference type="Proteomes" id="UP000215914">
    <property type="component" value="Unassembled WGS sequence"/>
</dbReference>
<accession>A0A9K3DKP8</accession>
<reference evidence="1" key="1">
    <citation type="journal article" date="2017" name="Nature">
        <title>The sunflower genome provides insights into oil metabolism, flowering and Asterid evolution.</title>
        <authorList>
            <person name="Badouin H."/>
            <person name="Gouzy J."/>
            <person name="Grassa C.J."/>
            <person name="Murat F."/>
            <person name="Staton S.E."/>
            <person name="Cottret L."/>
            <person name="Lelandais-Briere C."/>
            <person name="Owens G.L."/>
            <person name="Carrere S."/>
            <person name="Mayjonade B."/>
            <person name="Legrand L."/>
            <person name="Gill N."/>
            <person name="Kane N.C."/>
            <person name="Bowers J.E."/>
            <person name="Hubner S."/>
            <person name="Bellec A."/>
            <person name="Berard A."/>
            <person name="Berges H."/>
            <person name="Blanchet N."/>
            <person name="Boniface M.C."/>
            <person name="Brunel D."/>
            <person name="Catrice O."/>
            <person name="Chaidir N."/>
            <person name="Claudel C."/>
            <person name="Donnadieu C."/>
            <person name="Faraut T."/>
            <person name="Fievet G."/>
            <person name="Helmstetter N."/>
            <person name="King M."/>
            <person name="Knapp S.J."/>
            <person name="Lai Z."/>
            <person name="Le Paslier M.C."/>
            <person name="Lippi Y."/>
            <person name="Lorenzon L."/>
            <person name="Mandel J.R."/>
            <person name="Marage G."/>
            <person name="Marchand G."/>
            <person name="Marquand E."/>
            <person name="Bret-Mestries E."/>
            <person name="Morien E."/>
            <person name="Nambeesan S."/>
            <person name="Nguyen T."/>
            <person name="Pegot-Espagnet P."/>
            <person name="Pouilly N."/>
            <person name="Raftis F."/>
            <person name="Sallet E."/>
            <person name="Schiex T."/>
            <person name="Thomas J."/>
            <person name="Vandecasteele C."/>
            <person name="Vares D."/>
            <person name="Vear F."/>
            <person name="Vautrin S."/>
            <person name="Crespi M."/>
            <person name="Mangin B."/>
            <person name="Burke J.M."/>
            <person name="Salse J."/>
            <person name="Munos S."/>
            <person name="Vincourt P."/>
            <person name="Rieseberg L.H."/>
            <person name="Langlade N.B."/>
        </authorList>
    </citation>
    <scope>NUCLEOTIDE SEQUENCE</scope>
    <source>
        <tissue evidence="1">Leaves</tissue>
    </source>
</reference>
<evidence type="ECO:0000313" key="1">
    <source>
        <dbReference type="EMBL" id="KAF5757229.1"/>
    </source>
</evidence>
<reference evidence="1" key="2">
    <citation type="submission" date="2020-06" db="EMBL/GenBank/DDBJ databases">
        <title>Helianthus annuus Genome sequencing and assembly Release 2.</title>
        <authorList>
            <person name="Gouzy J."/>
            <person name="Langlade N."/>
            <person name="Munos S."/>
        </authorList>
    </citation>
    <scope>NUCLEOTIDE SEQUENCE</scope>
    <source>
        <tissue evidence="1">Leaves</tissue>
    </source>
</reference>
<dbReference type="Gramene" id="mRNA:HanXRQr2_Chr17g0824091">
    <property type="protein sequence ID" value="mRNA:HanXRQr2_Chr17g0824091"/>
    <property type="gene ID" value="HanXRQr2_Chr17g0824091"/>
</dbReference>
<protein>
    <submittedName>
        <fullName evidence="1">Uncharacterized protein</fullName>
    </submittedName>
</protein>
<dbReference type="AlphaFoldDB" id="A0A9K3DKP8"/>
<comment type="caution">
    <text evidence="1">The sequence shown here is derived from an EMBL/GenBank/DDBJ whole genome shotgun (WGS) entry which is preliminary data.</text>
</comment>
<proteinExistence type="predicted"/>
<sequence length="50" mass="5702">MTSKGALFPISLTVLAQESVIQKYSNAFFEESNHLCEQISQKIFLETLHE</sequence>
<name>A0A9K3DKP8_HELAN</name>